<reference evidence="3" key="2">
    <citation type="submission" date="2017-02" db="EMBL/GenBank/DDBJ databases">
        <title>Sunflower complete genome.</title>
        <authorList>
            <person name="Langlade N."/>
            <person name="Munos S."/>
        </authorList>
    </citation>
    <scope>NUCLEOTIDE SEQUENCE [LARGE SCALE GENOMIC DNA]</scope>
    <source>
        <tissue evidence="3">Leaves</tissue>
    </source>
</reference>
<keyword evidence="4" id="KW-1185">Reference proteome</keyword>
<protein>
    <submittedName>
        <fullName evidence="3">Uncharacterized protein</fullName>
    </submittedName>
</protein>
<name>A0A251VDG9_HELAN</name>
<sequence>MCFITGRVQSLSSSPSVAQSELSSTPPCPTSVSDQLPISGFRRTATSAPVCFNNQRRRRFLGLLCSLLRRRRPAVNKRAVAASRLFREPTTIRSRC</sequence>
<dbReference type="AlphaFoldDB" id="A0A251VDG9"/>
<evidence type="ECO:0000313" key="2">
    <source>
        <dbReference type="EMBL" id="KAF5817276.1"/>
    </source>
</evidence>
<reference evidence="2" key="3">
    <citation type="submission" date="2020-06" db="EMBL/GenBank/DDBJ databases">
        <title>Helianthus annuus Genome sequencing and assembly Release 2.</title>
        <authorList>
            <person name="Gouzy J."/>
            <person name="Langlade N."/>
            <person name="Munos S."/>
        </authorList>
    </citation>
    <scope>NUCLEOTIDE SEQUENCE</scope>
    <source>
        <tissue evidence="2">Leaves</tissue>
    </source>
</reference>
<dbReference type="EMBL" id="MNCJ02000317">
    <property type="protein sequence ID" value="KAF5817276.1"/>
    <property type="molecule type" value="Genomic_DNA"/>
</dbReference>
<feature type="region of interest" description="Disordered" evidence="1">
    <location>
        <begin position="1"/>
        <end position="33"/>
    </location>
</feature>
<gene>
    <name evidence="3" type="ORF">HannXRQ_Chr02g0032881</name>
    <name evidence="2" type="ORF">HanXRQr2_Chr02g0051051</name>
</gene>
<feature type="compositionally biased region" description="Low complexity" evidence="1">
    <location>
        <begin position="8"/>
        <end position="24"/>
    </location>
</feature>
<dbReference type="Proteomes" id="UP000215914">
    <property type="component" value="Chromosome 2"/>
</dbReference>
<evidence type="ECO:0000313" key="4">
    <source>
        <dbReference type="Proteomes" id="UP000215914"/>
    </source>
</evidence>
<dbReference type="EMBL" id="CM007891">
    <property type="protein sequence ID" value="OTG33273.1"/>
    <property type="molecule type" value="Genomic_DNA"/>
</dbReference>
<reference evidence="2 4" key="1">
    <citation type="journal article" date="2017" name="Nature">
        <title>The sunflower genome provides insights into oil metabolism, flowering and Asterid evolution.</title>
        <authorList>
            <person name="Badouin H."/>
            <person name="Gouzy J."/>
            <person name="Grassa C.J."/>
            <person name="Murat F."/>
            <person name="Staton S.E."/>
            <person name="Cottret L."/>
            <person name="Lelandais-Briere C."/>
            <person name="Owens G.L."/>
            <person name="Carrere S."/>
            <person name="Mayjonade B."/>
            <person name="Legrand L."/>
            <person name="Gill N."/>
            <person name="Kane N.C."/>
            <person name="Bowers J.E."/>
            <person name="Hubner S."/>
            <person name="Bellec A."/>
            <person name="Berard A."/>
            <person name="Berges H."/>
            <person name="Blanchet N."/>
            <person name="Boniface M.C."/>
            <person name="Brunel D."/>
            <person name="Catrice O."/>
            <person name="Chaidir N."/>
            <person name="Claudel C."/>
            <person name="Donnadieu C."/>
            <person name="Faraut T."/>
            <person name="Fievet G."/>
            <person name="Helmstetter N."/>
            <person name="King M."/>
            <person name="Knapp S.J."/>
            <person name="Lai Z."/>
            <person name="Le Paslier M.C."/>
            <person name="Lippi Y."/>
            <person name="Lorenzon L."/>
            <person name="Mandel J.R."/>
            <person name="Marage G."/>
            <person name="Marchand G."/>
            <person name="Marquand E."/>
            <person name="Bret-Mestries E."/>
            <person name="Morien E."/>
            <person name="Nambeesan S."/>
            <person name="Nguyen T."/>
            <person name="Pegot-Espagnet P."/>
            <person name="Pouilly N."/>
            <person name="Raftis F."/>
            <person name="Sallet E."/>
            <person name="Schiex T."/>
            <person name="Thomas J."/>
            <person name="Vandecasteele C."/>
            <person name="Vares D."/>
            <person name="Vear F."/>
            <person name="Vautrin S."/>
            <person name="Crespi M."/>
            <person name="Mangin B."/>
            <person name="Burke J.M."/>
            <person name="Salse J."/>
            <person name="Munos S."/>
            <person name="Vincourt P."/>
            <person name="Rieseberg L.H."/>
            <person name="Langlade N.B."/>
        </authorList>
    </citation>
    <scope>NUCLEOTIDE SEQUENCE [LARGE SCALE GENOMIC DNA]</scope>
    <source>
        <strain evidence="4">cv. SF193</strain>
        <tissue evidence="2">Leaves</tissue>
    </source>
</reference>
<dbReference type="InParanoid" id="A0A251VDG9"/>
<accession>A0A251VDG9</accession>
<proteinExistence type="predicted"/>
<dbReference type="Gramene" id="mRNA:HanXRQr2_Chr02g0051051">
    <property type="protein sequence ID" value="mRNA:HanXRQr2_Chr02g0051051"/>
    <property type="gene ID" value="HanXRQr2_Chr02g0051051"/>
</dbReference>
<evidence type="ECO:0000256" key="1">
    <source>
        <dbReference type="SAM" id="MobiDB-lite"/>
    </source>
</evidence>
<evidence type="ECO:0000313" key="3">
    <source>
        <dbReference type="EMBL" id="OTG33273.1"/>
    </source>
</evidence>
<organism evidence="3 4">
    <name type="scientific">Helianthus annuus</name>
    <name type="common">Common sunflower</name>
    <dbReference type="NCBI Taxonomy" id="4232"/>
    <lineage>
        <taxon>Eukaryota</taxon>
        <taxon>Viridiplantae</taxon>
        <taxon>Streptophyta</taxon>
        <taxon>Embryophyta</taxon>
        <taxon>Tracheophyta</taxon>
        <taxon>Spermatophyta</taxon>
        <taxon>Magnoliopsida</taxon>
        <taxon>eudicotyledons</taxon>
        <taxon>Gunneridae</taxon>
        <taxon>Pentapetalae</taxon>
        <taxon>asterids</taxon>
        <taxon>campanulids</taxon>
        <taxon>Asterales</taxon>
        <taxon>Asteraceae</taxon>
        <taxon>Asteroideae</taxon>
        <taxon>Heliantheae alliance</taxon>
        <taxon>Heliantheae</taxon>
        <taxon>Helianthus</taxon>
    </lineage>
</organism>